<comment type="similarity">
    <text evidence="1">Belongs to the thioredoxin family. DsbA subfamily.</text>
</comment>
<evidence type="ECO:0000256" key="4">
    <source>
        <dbReference type="ARBA" id="ARBA00023157"/>
    </source>
</evidence>
<dbReference type="InterPro" id="IPR036249">
    <property type="entry name" value="Thioredoxin-like_sf"/>
</dbReference>
<feature type="region of interest" description="Disordered" evidence="6">
    <location>
        <begin position="217"/>
        <end position="260"/>
    </location>
</feature>
<evidence type="ECO:0000256" key="5">
    <source>
        <dbReference type="ARBA" id="ARBA00023284"/>
    </source>
</evidence>
<dbReference type="InterPro" id="IPR012336">
    <property type="entry name" value="Thioredoxin-like_fold"/>
</dbReference>
<evidence type="ECO:0000313" key="9">
    <source>
        <dbReference type="EMBL" id="GAA2082905.1"/>
    </source>
</evidence>
<dbReference type="EMBL" id="BAAAPY010000010">
    <property type="protein sequence ID" value="GAA2082905.1"/>
    <property type="molecule type" value="Genomic_DNA"/>
</dbReference>
<reference evidence="9 10" key="1">
    <citation type="journal article" date="2019" name="Int. J. Syst. Evol. Microbiol.">
        <title>The Global Catalogue of Microorganisms (GCM) 10K type strain sequencing project: providing services to taxonomists for standard genome sequencing and annotation.</title>
        <authorList>
            <consortium name="The Broad Institute Genomics Platform"/>
            <consortium name="The Broad Institute Genome Sequencing Center for Infectious Disease"/>
            <person name="Wu L."/>
            <person name="Ma J."/>
        </authorList>
    </citation>
    <scope>NUCLEOTIDE SEQUENCE [LARGE SCALE GENOMIC DNA]</scope>
    <source>
        <strain evidence="9 10">JCM 15749</strain>
    </source>
</reference>
<accession>A0ABN2W3K9</accession>
<dbReference type="SUPFAM" id="SSF52833">
    <property type="entry name" value="Thioredoxin-like"/>
    <property type="match status" value="1"/>
</dbReference>
<keyword evidence="7" id="KW-1133">Transmembrane helix</keyword>
<feature type="region of interest" description="Disordered" evidence="6">
    <location>
        <begin position="1"/>
        <end position="22"/>
    </location>
</feature>
<keyword evidence="4" id="KW-1015">Disulfide bond</keyword>
<proteinExistence type="inferred from homology"/>
<keyword evidence="7" id="KW-0472">Membrane</keyword>
<dbReference type="Gene3D" id="3.40.30.10">
    <property type="entry name" value="Glutaredoxin"/>
    <property type="match status" value="1"/>
</dbReference>
<feature type="compositionally biased region" description="Basic and acidic residues" evidence="6">
    <location>
        <begin position="10"/>
        <end position="22"/>
    </location>
</feature>
<organism evidence="9 10">
    <name type="scientific">Aeromicrobium halocynthiae</name>
    <dbReference type="NCBI Taxonomy" id="560557"/>
    <lineage>
        <taxon>Bacteria</taxon>
        <taxon>Bacillati</taxon>
        <taxon>Actinomycetota</taxon>
        <taxon>Actinomycetes</taxon>
        <taxon>Propionibacteriales</taxon>
        <taxon>Nocardioidaceae</taxon>
        <taxon>Aeromicrobium</taxon>
    </lineage>
</organism>
<evidence type="ECO:0000256" key="3">
    <source>
        <dbReference type="ARBA" id="ARBA00023002"/>
    </source>
</evidence>
<dbReference type="PANTHER" id="PTHR13887:SF14">
    <property type="entry name" value="DISULFIDE BOND FORMATION PROTEIN D"/>
    <property type="match status" value="1"/>
</dbReference>
<protein>
    <submittedName>
        <fullName evidence="9">Thioredoxin domain-containing protein</fullName>
    </submittedName>
</protein>
<keyword evidence="2" id="KW-0732">Signal</keyword>
<name>A0ABN2W3K9_9ACTN</name>
<comment type="caution">
    <text evidence="9">The sequence shown here is derived from an EMBL/GenBank/DDBJ whole genome shotgun (WGS) entry which is preliminary data.</text>
</comment>
<dbReference type="RefSeq" id="WP_344329171.1">
    <property type="nucleotide sequence ID" value="NZ_BAAAPY010000010.1"/>
</dbReference>
<evidence type="ECO:0000256" key="6">
    <source>
        <dbReference type="SAM" id="MobiDB-lite"/>
    </source>
</evidence>
<evidence type="ECO:0000259" key="8">
    <source>
        <dbReference type="Pfam" id="PF13462"/>
    </source>
</evidence>
<keyword evidence="10" id="KW-1185">Reference proteome</keyword>
<keyword evidence="7" id="KW-0812">Transmembrane</keyword>
<dbReference type="Proteomes" id="UP001501480">
    <property type="component" value="Unassembled WGS sequence"/>
</dbReference>
<dbReference type="PANTHER" id="PTHR13887">
    <property type="entry name" value="GLUTATHIONE S-TRANSFERASE KAPPA"/>
    <property type="match status" value="1"/>
</dbReference>
<dbReference type="Pfam" id="PF13462">
    <property type="entry name" value="Thioredoxin_4"/>
    <property type="match status" value="1"/>
</dbReference>
<feature type="domain" description="Thioredoxin-like fold" evidence="8">
    <location>
        <begin position="90"/>
        <end position="240"/>
    </location>
</feature>
<gene>
    <name evidence="9" type="ORF">GCM10009821_24820</name>
</gene>
<sequence>MTNDRKKRAERAEQMRKEREKADKRQRNVITIAIVAVVVALVAAGAWGVTTISSDNQRATEEVTPEGATDDYGVLYTPADAGAEDVEGEPVEVELYEDFLCPGCGAFEAASGQFLTQAVEAGEISIMYRPFAFLTAQSTNRYSQRAANAAACVLDDAGVSAFKQMHEILFANQPTEGGAGPDDDELADFAEQAGAGDISECLRRETFTPWVEAALERGREEGVSGTPTVRIDGEDVSGAQEGTIPGPPELQEAIEAARAS</sequence>
<evidence type="ECO:0000256" key="2">
    <source>
        <dbReference type="ARBA" id="ARBA00022729"/>
    </source>
</evidence>
<evidence type="ECO:0000256" key="1">
    <source>
        <dbReference type="ARBA" id="ARBA00005791"/>
    </source>
</evidence>
<keyword evidence="5" id="KW-0676">Redox-active center</keyword>
<feature type="transmembrane region" description="Helical" evidence="7">
    <location>
        <begin position="29"/>
        <end position="49"/>
    </location>
</feature>
<keyword evidence="3" id="KW-0560">Oxidoreductase</keyword>
<evidence type="ECO:0000313" key="10">
    <source>
        <dbReference type="Proteomes" id="UP001501480"/>
    </source>
</evidence>
<evidence type="ECO:0000256" key="7">
    <source>
        <dbReference type="SAM" id="Phobius"/>
    </source>
</evidence>